<feature type="chain" id="PRO_5034001407" evidence="1">
    <location>
        <begin position="22"/>
        <end position="228"/>
    </location>
</feature>
<reference evidence="2" key="1">
    <citation type="submission" date="2021-03" db="EMBL/GenBank/DDBJ databases">
        <authorList>
            <person name="Tagirdzhanova G."/>
        </authorList>
    </citation>
    <scope>NUCLEOTIDE SEQUENCE</scope>
</reference>
<dbReference type="Proteomes" id="UP000664534">
    <property type="component" value="Unassembled WGS sequence"/>
</dbReference>
<evidence type="ECO:0000256" key="1">
    <source>
        <dbReference type="SAM" id="SignalP"/>
    </source>
</evidence>
<proteinExistence type="predicted"/>
<protein>
    <submittedName>
        <fullName evidence="2">Uncharacterized protein</fullName>
    </submittedName>
</protein>
<feature type="signal peptide" evidence="1">
    <location>
        <begin position="1"/>
        <end position="21"/>
    </location>
</feature>
<name>A0A8H3F5G8_9LECA</name>
<accession>A0A8H3F5G8</accession>
<keyword evidence="1" id="KW-0732">Signal</keyword>
<gene>
    <name evidence="2" type="ORF">IMSHALPRED_003808</name>
</gene>
<evidence type="ECO:0000313" key="2">
    <source>
        <dbReference type="EMBL" id="CAF9917988.1"/>
    </source>
</evidence>
<keyword evidence="3" id="KW-1185">Reference proteome</keyword>
<dbReference type="EMBL" id="CAJPDT010000019">
    <property type="protein sequence ID" value="CAF9917988.1"/>
    <property type="molecule type" value="Genomic_DNA"/>
</dbReference>
<evidence type="ECO:0000313" key="3">
    <source>
        <dbReference type="Proteomes" id="UP000664534"/>
    </source>
</evidence>
<comment type="caution">
    <text evidence="2">The sequence shown here is derived from an EMBL/GenBank/DDBJ whole genome shotgun (WGS) entry which is preliminary data.</text>
</comment>
<dbReference type="AlphaFoldDB" id="A0A8H3F5G8"/>
<organism evidence="2 3">
    <name type="scientific">Imshaugia aleurites</name>
    <dbReference type="NCBI Taxonomy" id="172621"/>
    <lineage>
        <taxon>Eukaryota</taxon>
        <taxon>Fungi</taxon>
        <taxon>Dikarya</taxon>
        <taxon>Ascomycota</taxon>
        <taxon>Pezizomycotina</taxon>
        <taxon>Lecanoromycetes</taxon>
        <taxon>OSLEUM clade</taxon>
        <taxon>Lecanoromycetidae</taxon>
        <taxon>Lecanorales</taxon>
        <taxon>Lecanorineae</taxon>
        <taxon>Parmeliaceae</taxon>
        <taxon>Imshaugia</taxon>
    </lineage>
</organism>
<sequence>MKTSTSLFAALFSSLLVTVLANPILERQVPVSCDTCTTPGGTPGLWGIFPAASAGNRIVCINYIPFQTATSVPANLIQWGNPCVADSTTQSYASVGYFPTGPLGASNGVIDVTVSFDGQADEWSFEIKVYSNGPSSLQLIGSTPLGKTGLGGNLIPQVVPTTLPEIMNFTAPLSSGQWVVEVLYGSQSIQINPWASAYNPGEIPSSVYTGTFDIPVPSPAPWWYTATE</sequence>